<name>A0A2V1IYB2_9BACT</name>
<keyword evidence="2" id="KW-1133">Transmembrane helix</keyword>
<feature type="compositionally biased region" description="Basic and acidic residues" evidence="1">
    <location>
        <begin position="69"/>
        <end position="80"/>
    </location>
</feature>
<dbReference type="AlphaFoldDB" id="A0A2V1IYB2"/>
<organism evidence="3 4">
    <name type="scientific">Paramuribaculum intestinale</name>
    <dbReference type="NCBI Taxonomy" id="2094151"/>
    <lineage>
        <taxon>Bacteria</taxon>
        <taxon>Pseudomonadati</taxon>
        <taxon>Bacteroidota</taxon>
        <taxon>Bacteroidia</taxon>
        <taxon>Bacteroidales</taxon>
        <taxon>Muribaculaceae</taxon>
        <taxon>Paramuribaculum</taxon>
    </lineage>
</organism>
<gene>
    <name evidence="3" type="ORF">C5O25_02120</name>
</gene>
<keyword evidence="2" id="KW-0472">Membrane</keyword>
<accession>A0A2V1IYB2</accession>
<dbReference type="EMBL" id="PUBV01000003">
    <property type="protein sequence ID" value="PWB09065.1"/>
    <property type="molecule type" value="Genomic_DNA"/>
</dbReference>
<sequence length="114" mass="13065">MDEILSIIVCAVIGVLFTWISERGKRNRSRAEAAATQDHDNHRERVRRHAPPLPVTHAPRQIAPDIPEEGVRVISDRPLEVNDQTAQPGSTRNKQARNRWRQAIIDSEILTRKY</sequence>
<dbReference type="Proteomes" id="UP000244925">
    <property type="component" value="Unassembled WGS sequence"/>
</dbReference>
<feature type="compositionally biased region" description="Polar residues" evidence="1">
    <location>
        <begin position="82"/>
        <end position="93"/>
    </location>
</feature>
<evidence type="ECO:0000256" key="1">
    <source>
        <dbReference type="SAM" id="MobiDB-lite"/>
    </source>
</evidence>
<evidence type="ECO:0000313" key="4">
    <source>
        <dbReference type="Proteomes" id="UP000244925"/>
    </source>
</evidence>
<comment type="caution">
    <text evidence="3">The sequence shown here is derived from an EMBL/GenBank/DDBJ whole genome shotgun (WGS) entry which is preliminary data.</text>
</comment>
<keyword evidence="4" id="KW-1185">Reference proteome</keyword>
<evidence type="ECO:0000313" key="3">
    <source>
        <dbReference type="EMBL" id="PWB09065.1"/>
    </source>
</evidence>
<evidence type="ECO:0000256" key="2">
    <source>
        <dbReference type="SAM" id="Phobius"/>
    </source>
</evidence>
<feature type="region of interest" description="Disordered" evidence="1">
    <location>
        <begin position="25"/>
        <end position="97"/>
    </location>
</feature>
<dbReference type="GeneID" id="93423420"/>
<protein>
    <submittedName>
        <fullName evidence="3">Uncharacterized protein</fullName>
    </submittedName>
</protein>
<proteinExistence type="predicted"/>
<reference evidence="4" key="1">
    <citation type="submission" date="2018-02" db="EMBL/GenBank/DDBJ databases">
        <authorList>
            <person name="Clavel T."/>
            <person name="Strowig T."/>
        </authorList>
    </citation>
    <scope>NUCLEOTIDE SEQUENCE [LARGE SCALE GENOMIC DNA]</scope>
    <source>
        <strain evidence="4">DSM 100764</strain>
    </source>
</reference>
<feature type="transmembrane region" description="Helical" evidence="2">
    <location>
        <begin position="6"/>
        <end position="21"/>
    </location>
</feature>
<keyword evidence="2" id="KW-0812">Transmembrane</keyword>
<dbReference type="RefSeq" id="WP_107035086.1">
    <property type="nucleotide sequence ID" value="NZ_CAONGC010000046.1"/>
</dbReference>